<dbReference type="PANTHER" id="PTHR30576">
    <property type="entry name" value="COLANIC BIOSYNTHESIS UDP-GLUCOSE LIPID CARRIER TRANSFERASE"/>
    <property type="match status" value="1"/>
</dbReference>
<dbReference type="InterPro" id="IPR017475">
    <property type="entry name" value="EPS_sugar_tfrase"/>
</dbReference>
<dbReference type="InterPro" id="IPR003362">
    <property type="entry name" value="Bact_transf"/>
</dbReference>
<feature type="transmembrane region" description="Helical" evidence="7">
    <location>
        <begin position="276"/>
        <end position="301"/>
    </location>
</feature>
<keyword evidence="6 7" id="KW-0472">Membrane</keyword>
<organism evidence="9">
    <name type="scientific">Lentimicrobium saccharophilum</name>
    <dbReference type="NCBI Taxonomy" id="1678841"/>
    <lineage>
        <taxon>Bacteria</taxon>
        <taxon>Pseudomonadati</taxon>
        <taxon>Bacteroidota</taxon>
        <taxon>Bacteroidia</taxon>
        <taxon>Bacteroidales</taxon>
        <taxon>Lentimicrobiaceae</taxon>
        <taxon>Lentimicrobium</taxon>
    </lineage>
</organism>
<dbReference type="STRING" id="1678841.TBC1_12864"/>
<evidence type="ECO:0000256" key="5">
    <source>
        <dbReference type="ARBA" id="ARBA00022989"/>
    </source>
</evidence>
<dbReference type="AlphaFoldDB" id="A0A0S7C761"/>
<dbReference type="OrthoDB" id="9808602at2"/>
<evidence type="ECO:0000256" key="2">
    <source>
        <dbReference type="ARBA" id="ARBA00006464"/>
    </source>
</evidence>
<evidence type="ECO:0000256" key="7">
    <source>
        <dbReference type="SAM" id="Phobius"/>
    </source>
</evidence>
<keyword evidence="5 7" id="KW-1133">Transmembrane helix</keyword>
<dbReference type="Gene3D" id="3.40.50.720">
    <property type="entry name" value="NAD(P)-binding Rossmann-like Domain"/>
    <property type="match status" value="1"/>
</dbReference>
<evidence type="ECO:0000256" key="1">
    <source>
        <dbReference type="ARBA" id="ARBA00004141"/>
    </source>
</evidence>
<dbReference type="RefSeq" id="WP_062045107.1">
    <property type="nucleotide sequence ID" value="NZ_DF968183.1"/>
</dbReference>
<dbReference type="GO" id="GO:0016020">
    <property type="term" value="C:membrane"/>
    <property type="evidence" value="ECO:0007669"/>
    <property type="project" value="UniProtKB-SubCell"/>
</dbReference>
<keyword evidence="3 9" id="KW-0808">Transferase</keyword>
<evidence type="ECO:0000256" key="3">
    <source>
        <dbReference type="ARBA" id="ARBA00022679"/>
    </source>
</evidence>
<feature type="transmembrane region" description="Helical" evidence="7">
    <location>
        <begin position="78"/>
        <end position="100"/>
    </location>
</feature>
<dbReference type="PANTHER" id="PTHR30576:SF10">
    <property type="entry name" value="SLL5057 PROTEIN"/>
    <property type="match status" value="1"/>
</dbReference>
<dbReference type="PATRIC" id="fig|1678841.3.peg.3624"/>
<dbReference type="GO" id="GO:0016780">
    <property type="term" value="F:phosphotransferase activity, for other substituted phosphate groups"/>
    <property type="evidence" value="ECO:0007669"/>
    <property type="project" value="TreeGrafter"/>
</dbReference>
<sequence>MIQEREELGSKTFGIIITILSVFAFIGAFFIINWLSIADIEYNSQYLTVLLIMIPLWHFGISKTNLTRFYRAKDTAIILLESFLFILTGTGILAIIISLLKLDQVNFYILLVFASVEFILLNLIIILSYRYHKNLLSKGLNTRNIILIADENCVDFIERLFLHKEWGFRIVTIISESEIISEIFSSRVKVIQNTQSLAYLIKSHVVDEVFYCKNDINQAEIKKLVFACEEIGVVFRLQSAFFQMPATKTHLSYYNEVPFLTFINTPANKDAHQWKFVVDIVASFLILLIWSPILLLIVIAIKLTSRGPVIFKQKRVGLRGREFNIYKFRTMVQDAEKLRPLLEAQNEMDGPVFKIKKDPRITAVGKILRKTGLDEVPQFFNVLKGDMSLVGPRPPLPSEVAQYQRWQLRRLSMRPGITCIWQIAPNRNNITFDEWMKLDLQYIDSWSLKIDFMLLIKTIQTVAKGSGQ</sequence>
<dbReference type="NCBIfam" id="TIGR03025">
    <property type="entry name" value="EPS_sugtrans"/>
    <property type="match status" value="1"/>
</dbReference>
<comment type="subcellular location">
    <subcellularLocation>
        <location evidence="1">Membrane</location>
        <topology evidence="1">Multi-pass membrane protein</topology>
    </subcellularLocation>
</comment>
<dbReference type="EMBL" id="DF968183">
    <property type="protein sequence ID" value="GAP45048.1"/>
    <property type="molecule type" value="Genomic_DNA"/>
</dbReference>
<proteinExistence type="inferred from homology"/>
<keyword evidence="10" id="KW-1185">Reference proteome</keyword>
<evidence type="ECO:0000313" key="10">
    <source>
        <dbReference type="Proteomes" id="UP000053091"/>
    </source>
</evidence>
<name>A0A0S7C761_9BACT</name>
<evidence type="ECO:0000259" key="8">
    <source>
        <dbReference type="Pfam" id="PF02397"/>
    </source>
</evidence>
<gene>
    <name evidence="9" type="ORF">TBC1_12864</name>
</gene>
<evidence type="ECO:0000256" key="4">
    <source>
        <dbReference type="ARBA" id="ARBA00022692"/>
    </source>
</evidence>
<feature type="transmembrane region" description="Helical" evidence="7">
    <location>
        <begin position="106"/>
        <end position="129"/>
    </location>
</feature>
<dbReference type="Pfam" id="PF13727">
    <property type="entry name" value="CoA_binding_3"/>
    <property type="match status" value="1"/>
</dbReference>
<reference evidence="9" key="1">
    <citation type="journal article" date="2015" name="Genome Announc.">
        <title>Draft Genome Sequence of Bacteroidales Strain TBC1, a Novel Isolate from a Methanogenic Wastewater Treatment System.</title>
        <authorList>
            <person name="Tourlousse D.M."/>
            <person name="Matsuura N."/>
            <person name="Sun L."/>
            <person name="Toyonaga M."/>
            <person name="Kuroda K."/>
            <person name="Ohashi A."/>
            <person name="Cruz R."/>
            <person name="Yamaguchi T."/>
            <person name="Sekiguchi Y."/>
        </authorList>
    </citation>
    <scope>NUCLEOTIDE SEQUENCE [LARGE SCALE GENOMIC DNA]</scope>
    <source>
        <strain evidence="9">TBC1</strain>
    </source>
</reference>
<feature type="transmembrane region" description="Helical" evidence="7">
    <location>
        <begin position="12"/>
        <end position="34"/>
    </location>
</feature>
<protein>
    <submittedName>
        <fullName evidence="9">Exopolysaccharide biosynthesis polyprenyl glycosylphosphotransferase</fullName>
    </submittedName>
</protein>
<dbReference type="Proteomes" id="UP000053091">
    <property type="component" value="Unassembled WGS sequence"/>
</dbReference>
<accession>A0A0S7C761</accession>
<feature type="domain" description="Bacterial sugar transferase" evidence="8">
    <location>
        <begin position="275"/>
        <end position="463"/>
    </location>
</feature>
<feature type="transmembrane region" description="Helical" evidence="7">
    <location>
        <begin position="46"/>
        <end position="66"/>
    </location>
</feature>
<keyword evidence="4 7" id="KW-0812">Transmembrane</keyword>
<comment type="similarity">
    <text evidence="2">Belongs to the bacterial sugar transferase family.</text>
</comment>
<evidence type="ECO:0000313" key="9">
    <source>
        <dbReference type="EMBL" id="GAP45048.1"/>
    </source>
</evidence>
<evidence type="ECO:0000256" key="6">
    <source>
        <dbReference type="ARBA" id="ARBA00023136"/>
    </source>
</evidence>
<dbReference type="Pfam" id="PF02397">
    <property type="entry name" value="Bac_transf"/>
    <property type="match status" value="1"/>
</dbReference>